<organism evidence="13 14">
    <name type="scientific">Geofilum rubicundum JCM 15548</name>
    <dbReference type="NCBI Taxonomy" id="1236989"/>
    <lineage>
        <taxon>Bacteria</taxon>
        <taxon>Pseudomonadati</taxon>
        <taxon>Bacteroidota</taxon>
        <taxon>Bacteroidia</taxon>
        <taxon>Marinilabiliales</taxon>
        <taxon>Marinilabiliaceae</taxon>
        <taxon>Geofilum</taxon>
    </lineage>
</organism>
<dbReference type="EMBL" id="BAZW01000048">
    <property type="protein sequence ID" value="GAO31458.1"/>
    <property type="molecule type" value="Genomic_DNA"/>
</dbReference>
<evidence type="ECO:0000256" key="7">
    <source>
        <dbReference type="ARBA" id="ARBA00047851"/>
    </source>
</evidence>
<gene>
    <name evidence="9" type="primary">thiE</name>
    <name evidence="13" type="ORF">JCM15548_13821</name>
</gene>
<comment type="pathway">
    <text evidence="1 9 11">Cofactor biosynthesis; thiamine diphosphate biosynthesis; thiamine phosphate from 4-amino-2-methyl-5-diphosphomethylpyrimidine and 4-methyl-5-(2-phosphoethyl)-thiazole: step 1/1.</text>
</comment>
<dbReference type="SUPFAM" id="SSF51391">
    <property type="entry name" value="Thiamin phosphate synthase"/>
    <property type="match status" value="1"/>
</dbReference>
<comment type="catalytic activity">
    <reaction evidence="6 9 10">
        <text>4-methyl-5-(2-phosphooxyethyl)-thiazole + 4-amino-2-methyl-5-(diphosphooxymethyl)pyrimidine + H(+) = thiamine phosphate + diphosphate</text>
        <dbReference type="Rhea" id="RHEA:22328"/>
        <dbReference type="ChEBI" id="CHEBI:15378"/>
        <dbReference type="ChEBI" id="CHEBI:33019"/>
        <dbReference type="ChEBI" id="CHEBI:37575"/>
        <dbReference type="ChEBI" id="CHEBI:57841"/>
        <dbReference type="ChEBI" id="CHEBI:58296"/>
        <dbReference type="EC" id="2.5.1.3"/>
    </reaction>
</comment>
<feature type="binding site" evidence="9">
    <location>
        <position position="81"/>
    </location>
    <ligand>
        <name>Mg(2+)</name>
        <dbReference type="ChEBI" id="CHEBI:18420"/>
    </ligand>
</feature>
<comment type="caution">
    <text evidence="13">The sequence shown here is derived from an EMBL/GenBank/DDBJ whole genome shotgun (WGS) entry which is preliminary data.</text>
</comment>
<evidence type="ECO:0000256" key="9">
    <source>
        <dbReference type="HAMAP-Rule" id="MF_00097"/>
    </source>
</evidence>
<comment type="catalytic activity">
    <reaction evidence="8 9 10">
        <text>2-[(2R,5Z)-2-carboxy-4-methylthiazol-5(2H)-ylidene]ethyl phosphate + 4-amino-2-methyl-5-(diphosphooxymethyl)pyrimidine + 2 H(+) = thiamine phosphate + CO2 + diphosphate</text>
        <dbReference type="Rhea" id="RHEA:47844"/>
        <dbReference type="ChEBI" id="CHEBI:15378"/>
        <dbReference type="ChEBI" id="CHEBI:16526"/>
        <dbReference type="ChEBI" id="CHEBI:33019"/>
        <dbReference type="ChEBI" id="CHEBI:37575"/>
        <dbReference type="ChEBI" id="CHEBI:57841"/>
        <dbReference type="ChEBI" id="CHEBI:62899"/>
        <dbReference type="EC" id="2.5.1.3"/>
    </reaction>
</comment>
<evidence type="ECO:0000256" key="10">
    <source>
        <dbReference type="RuleBase" id="RU003826"/>
    </source>
</evidence>
<keyword evidence="3 9" id="KW-0479">Metal-binding</keyword>
<dbReference type="GO" id="GO:0005737">
    <property type="term" value="C:cytoplasm"/>
    <property type="evidence" value="ECO:0007669"/>
    <property type="project" value="TreeGrafter"/>
</dbReference>
<comment type="catalytic activity">
    <reaction evidence="7 9 10">
        <text>2-(2-carboxy-4-methylthiazol-5-yl)ethyl phosphate + 4-amino-2-methyl-5-(diphosphooxymethyl)pyrimidine + 2 H(+) = thiamine phosphate + CO2 + diphosphate</text>
        <dbReference type="Rhea" id="RHEA:47848"/>
        <dbReference type="ChEBI" id="CHEBI:15378"/>
        <dbReference type="ChEBI" id="CHEBI:16526"/>
        <dbReference type="ChEBI" id="CHEBI:33019"/>
        <dbReference type="ChEBI" id="CHEBI:37575"/>
        <dbReference type="ChEBI" id="CHEBI:57841"/>
        <dbReference type="ChEBI" id="CHEBI:62890"/>
        <dbReference type="EC" id="2.5.1.3"/>
    </reaction>
</comment>
<dbReference type="STRING" id="1236989.JCM15548_13821"/>
<dbReference type="GO" id="GO:0009228">
    <property type="term" value="P:thiamine biosynthetic process"/>
    <property type="evidence" value="ECO:0007669"/>
    <property type="project" value="UniProtKB-KW"/>
</dbReference>
<evidence type="ECO:0000256" key="6">
    <source>
        <dbReference type="ARBA" id="ARBA00047334"/>
    </source>
</evidence>
<evidence type="ECO:0000259" key="12">
    <source>
        <dbReference type="Pfam" id="PF02581"/>
    </source>
</evidence>
<evidence type="ECO:0000313" key="13">
    <source>
        <dbReference type="EMBL" id="GAO31458.1"/>
    </source>
</evidence>
<dbReference type="InterPro" id="IPR013785">
    <property type="entry name" value="Aldolase_TIM"/>
</dbReference>
<feature type="binding site" evidence="9">
    <location>
        <position position="62"/>
    </location>
    <ligand>
        <name>Mg(2+)</name>
        <dbReference type="ChEBI" id="CHEBI:18420"/>
    </ligand>
</feature>
<evidence type="ECO:0000256" key="8">
    <source>
        <dbReference type="ARBA" id="ARBA00047883"/>
    </source>
</evidence>
<evidence type="ECO:0000313" key="14">
    <source>
        <dbReference type="Proteomes" id="UP000032900"/>
    </source>
</evidence>
<feature type="binding site" evidence="9">
    <location>
        <position position="129"/>
    </location>
    <ligand>
        <name>4-amino-2-methyl-5-(diphosphooxymethyl)pyrimidine</name>
        <dbReference type="ChEBI" id="CHEBI:57841"/>
    </ligand>
</feature>
<accession>A0A0E9M1M5</accession>
<dbReference type="InterPro" id="IPR022998">
    <property type="entry name" value="ThiamineP_synth_TenI"/>
</dbReference>
<dbReference type="PANTHER" id="PTHR20857:SF15">
    <property type="entry name" value="THIAMINE-PHOSPHATE SYNTHASE"/>
    <property type="match status" value="1"/>
</dbReference>
<evidence type="ECO:0000256" key="1">
    <source>
        <dbReference type="ARBA" id="ARBA00005165"/>
    </source>
</evidence>
<dbReference type="NCBIfam" id="TIGR00693">
    <property type="entry name" value="thiE"/>
    <property type="match status" value="1"/>
</dbReference>
<comment type="cofactor">
    <cofactor evidence="9">
        <name>Mg(2+)</name>
        <dbReference type="ChEBI" id="CHEBI:18420"/>
    </cofactor>
    <text evidence="9">Binds 1 Mg(2+) ion per subunit.</text>
</comment>
<evidence type="ECO:0000256" key="3">
    <source>
        <dbReference type="ARBA" id="ARBA00022723"/>
    </source>
</evidence>
<feature type="binding site" evidence="9">
    <location>
        <position position="162"/>
    </location>
    <ligand>
        <name>2-[(2R,5Z)-2-carboxy-4-methylthiazol-5(2H)-ylidene]ethyl phosphate</name>
        <dbReference type="ChEBI" id="CHEBI:62899"/>
    </ligand>
</feature>
<dbReference type="PANTHER" id="PTHR20857">
    <property type="entry name" value="THIAMINE-PHOSPHATE PYROPHOSPHORYLASE"/>
    <property type="match status" value="1"/>
</dbReference>
<protein>
    <recommendedName>
        <fullName evidence="9">Thiamine-phosphate synthase</fullName>
        <shortName evidence="9">TP synthase</shortName>
        <shortName evidence="9">TPS</shortName>
        <ecNumber evidence="9">2.5.1.3</ecNumber>
    </recommendedName>
    <alternativeName>
        <fullName evidence="9">Thiamine-phosphate pyrophosphorylase</fullName>
        <shortName evidence="9">TMP pyrophosphorylase</shortName>
        <shortName evidence="9">TMP-PPase</shortName>
    </alternativeName>
</protein>
<evidence type="ECO:0000256" key="5">
    <source>
        <dbReference type="ARBA" id="ARBA00022977"/>
    </source>
</evidence>
<sequence length="211" mass="22839">MMYITPNRTAAEVERLVLAFLEGGGRWVQLRLKDVSEASVYERAKKVQGLCRQHDAIFIVNDYPEIALQLGADGVHLGKLDMPVEEARMLFGPEKIIGGTANTLEDMIRLSKSGVDYLGLGPFRYTTTKKNLSPVLGLAGYRTLLHQFRSLEFHTPVTAIGGILLEDVADILATGVDGIAVSGVLSRSGNAGAATEAFLALLLKRKVDVGE</sequence>
<keyword evidence="2 9" id="KW-0808">Transferase</keyword>
<dbReference type="InterPro" id="IPR034291">
    <property type="entry name" value="TMP_synthase"/>
</dbReference>
<keyword evidence="5 9" id="KW-0784">Thiamine biosynthesis</keyword>
<keyword evidence="4 9" id="KW-0460">Magnesium</keyword>
<dbReference type="InterPro" id="IPR036206">
    <property type="entry name" value="ThiamineP_synth_sf"/>
</dbReference>
<dbReference type="GO" id="GO:0004789">
    <property type="term" value="F:thiamine-phosphate diphosphorylase activity"/>
    <property type="evidence" value="ECO:0007669"/>
    <property type="project" value="UniProtKB-UniRule"/>
</dbReference>
<reference evidence="13 14" key="1">
    <citation type="journal article" date="2015" name="Microbes Environ.">
        <title>Distribution and evolution of nitrogen fixation genes in the phylum bacteroidetes.</title>
        <authorList>
            <person name="Inoue J."/>
            <person name="Oshima K."/>
            <person name="Suda W."/>
            <person name="Sakamoto M."/>
            <person name="Iino T."/>
            <person name="Noda S."/>
            <person name="Hongoh Y."/>
            <person name="Hattori M."/>
            <person name="Ohkuma M."/>
        </authorList>
    </citation>
    <scope>NUCLEOTIDE SEQUENCE [LARGE SCALE GENOMIC DNA]</scope>
    <source>
        <strain evidence="13">JCM 15548</strain>
    </source>
</reference>
<feature type="binding site" evidence="9">
    <location>
        <begin position="126"/>
        <end position="128"/>
    </location>
    <ligand>
        <name>2-[(2R,5Z)-2-carboxy-4-methylthiazol-5(2H)-ylidene]ethyl phosphate</name>
        <dbReference type="ChEBI" id="CHEBI:62899"/>
    </ligand>
</feature>
<feature type="binding site" evidence="9">
    <location>
        <position position="100"/>
    </location>
    <ligand>
        <name>4-amino-2-methyl-5-(diphosphooxymethyl)pyrimidine</name>
        <dbReference type="ChEBI" id="CHEBI:57841"/>
    </ligand>
</feature>
<dbReference type="HAMAP" id="MF_00097">
    <property type="entry name" value="TMP_synthase"/>
    <property type="match status" value="1"/>
</dbReference>
<comment type="caution">
    <text evidence="9">Lacks conserved residue(s) required for the propagation of feature annotation.</text>
</comment>
<evidence type="ECO:0000256" key="4">
    <source>
        <dbReference type="ARBA" id="ARBA00022842"/>
    </source>
</evidence>
<dbReference type="NCBIfam" id="NF000736">
    <property type="entry name" value="PRK00043.2-3"/>
    <property type="match status" value="1"/>
</dbReference>
<feature type="binding site" evidence="9">
    <location>
        <position position="61"/>
    </location>
    <ligand>
        <name>4-amino-2-methyl-5-(diphosphooxymethyl)pyrimidine</name>
        <dbReference type="ChEBI" id="CHEBI:57841"/>
    </ligand>
</feature>
<dbReference type="AlphaFoldDB" id="A0A0E9M1M5"/>
<dbReference type="CDD" id="cd00564">
    <property type="entry name" value="TMP_TenI"/>
    <property type="match status" value="1"/>
</dbReference>
<proteinExistence type="inferred from homology"/>
<dbReference type="Gene3D" id="3.20.20.70">
    <property type="entry name" value="Aldolase class I"/>
    <property type="match status" value="1"/>
</dbReference>
<feature type="binding site" evidence="9">
    <location>
        <begin position="29"/>
        <end position="33"/>
    </location>
    <ligand>
        <name>4-amino-2-methyl-5-(diphosphooxymethyl)pyrimidine</name>
        <dbReference type="ChEBI" id="CHEBI:57841"/>
    </ligand>
</feature>
<evidence type="ECO:0000256" key="11">
    <source>
        <dbReference type="RuleBase" id="RU004253"/>
    </source>
</evidence>
<dbReference type="Proteomes" id="UP000032900">
    <property type="component" value="Unassembled WGS sequence"/>
</dbReference>
<dbReference type="EC" id="2.5.1.3" evidence="9"/>
<feature type="domain" description="Thiamine phosphate synthase/TenI" evidence="12">
    <location>
        <begin position="3"/>
        <end position="182"/>
    </location>
</feature>
<comment type="function">
    <text evidence="9">Condenses 4-methyl-5-(beta-hydroxyethyl)thiazole monophosphate (THZ-P) and 2-methyl-4-amino-5-hydroxymethyl pyrimidine pyrophosphate (HMP-PP) to form thiamine monophosphate (TMP).</text>
</comment>
<comment type="similarity">
    <text evidence="9 10">Belongs to the thiamine-phosphate synthase family.</text>
</comment>
<dbReference type="OrthoDB" id="9812206at2"/>
<dbReference type="Pfam" id="PF02581">
    <property type="entry name" value="TMP-TENI"/>
    <property type="match status" value="1"/>
</dbReference>
<dbReference type="GO" id="GO:0009229">
    <property type="term" value="P:thiamine diphosphate biosynthetic process"/>
    <property type="evidence" value="ECO:0007669"/>
    <property type="project" value="UniProtKB-UniRule"/>
</dbReference>
<name>A0A0E9M1M5_9BACT</name>
<keyword evidence="14" id="KW-1185">Reference proteome</keyword>
<dbReference type="UniPathway" id="UPA00060">
    <property type="reaction ID" value="UER00141"/>
</dbReference>
<dbReference type="GO" id="GO:0000287">
    <property type="term" value="F:magnesium ion binding"/>
    <property type="evidence" value="ECO:0007669"/>
    <property type="project" value="UniProtKB-UniRule"/>
</dbReference>
<evidence type="ECO:0000256" key="2">
    <source>
        <dbReference type="ARBA" id="ARBA00022679"/>
    </source>
</evidence>